<proteinExistence type="inferred from homology"/>
<evidence type="ECO:0000256" key="4">
    <source>
        <dbReference type="SAM" id="MobiDB-lite"/>
    </source>
</evidence>
<keyword evidence="6" id="KW-1185">Reference proteome</keyword>
<gene>
    <name evidence="5" type="ORF">NON19_19965</name>
</gene>
<feature type="region of interest" description="Disordered" evidence="4">
    <location>
        <begin position="138"/>
        <end position="166"/>
    </location>
</feature>
<dbReference type="Proteomes" id="UP001206206">
    <property type="component" value="Unassembled WGS sequence"/>
</dbReference>
<comment type="similarity">
    <text evidence="3">Belongs to the gas vesicle GvpF/GvpL family.</text>
</comment>
<evidence type="ECO:0000313" key="6">
    <source>
        <dbReference type="Proteomes" id="UP001206206"/>
    </source>
</evidence>
<dbReference type="RefSeq" id="WP_255929976.1">
    <property type="nucleotide sequence ID" value="NZ_JANFNH010000025.1"/>
</dbReference>
<name>A0ABT1PFV2_9ACTN</name>
<dbReference type="PANTHER" id="PTHR36852:SF1">
    <property type="entry name" value="PROTEIN GVPL 2"/>
    <property type="match status" value="1"/>
</dbReference>
<evidence type="ECO:0000256" key="3">
    <source>
        <dbReference type="ARBA" id="ARBA00035643"/>
    </source>
</evidence>
<dbReference type="EMBL" id="JANFNH010000025">
    <property type="protein sequence ID" value="MCQ4044240.1"/>
    <property type="molecule type" value="Genomic_DNA"/>
</dbReference>
<protein>
    <submittedName>
        <fullName evidence="5">GvpL/GvpF family gas vesicle protein</fullName>
    </submittedName>
</protein>
<evidence type="ECO:0000256" key="2">
    <source>
        <dbReference type="ARBA" id="ARBA00035108"/>
    </source>
</evidence>
<keyword evidence="1" id="KW-0304">Gas vesicle</keyword>
<comment type="subcellular location">
    <subcellularLocation>
        <location evidence="2">Gas vesicle</location>
    </subcellularLocation>
</comment>
<dbReference type="Pfam" id="PF06386">
    <property type="entry name" value="GvpL_GvpF"/>
    <property type="match status" value="1"/>
</dbReference>
<dbReference type="PANTHER" id="PTHR36852">
    <property type="entry name" value="PROTEIN GVPL 2"/>
    <property type="match status" value="1"/>
</dbReference>
<comment type="caution">
    <text evidence="5">The sequence shown here is derived from an EMBL/GenBank/DDBJ whole genome shotgun (WGS) entry which is preliminary data.</text>
</comment>
<sequence length="271" mass="30202">MDEQLCYAYAVVRSSDPPERTALADVRGVAGAPVTLVRSGAVAAVVSAVPREEFSEAALKVGLEDIRWLEATARAHHLVIETLAAHTTVLPMRLATVYLDEDRVREMLRERETTFTTLLDRLADHVEWGVKVYAEVPPASPPDPVAAGRPADEANPGRAYLRSRRHQRQEREDAWRLAEEAVRRTEEQARGLAVERTRHRPQEGGLAQAPGENVSNDAYLVPRRLSEEFRSRMLHAADGLHGIRVEVTGPWAPYSFTAPLAPDAQEEARRR</sequence>
<dbReference type="InterPro" id="IPR009430">
    <property type="entry name" value="GvpL/GvpF"/>
</dbReference>
<organism evidence="5 6">
    <name type="scientific">Streptantibioticus rubrisoli</name>
    <dbReference type="NCBI Taxonomy" id="1387313"/>
    <lineage>
        <taxon>Bacteria</taxon>
        <taxon>Bacillati</taxon>
        <taxon>Actinomycetota</taxon>
        <taxon>Actinomycetes</taxon>
        <taxon>Kitasatosporales</taxon>
        <taxon>Streptomycetaceae</taxon>
        <taxon>Streptantibioticus</taxon>
    </lineage>
</organism>
<evidence type="ECO:0000256" key="1">
    <source>
        <dbReference type="ARBA" id="ARBA00022987"/>
    </source>
</evidence>
<reference evidence="5 6" key="1">
    <citation type="submission" date="2022-06" db="EMBL/GenBank/DDBJ databases">
        <title>Draft genome sequence of type strain Streptomyces rubrisoli DSM 42083.</title>
        <authorList>
            <person name="Duangmal K."/>
            <person name="Klaysubun C."/>
        </authorList>
    </citation>
    <scope>NUCLEOTIDE SEQUENCE [LARGE SCALE GENOMIC DNA]</scope>
    <source>
        <strain evidence="5 6">DSM 42083</strain>
    </source>
</reference>
<accession>A0ABT1PFV2</accession>
<evidence type="ECO:0000313" key="5">
    <source>
        <dbReference type="EMBL" id="MCQ4044240.1"/>
    </source>
</evidence>